<dbReference type="SUPFAM" id="SSF56349">
    <property type="entry name" value="DNA breaking-rejoining enzymes"/>
    <property type="match status" value="1"/>
</dbReference>
<keyword evidence="1" id="KW-0233">DNA recombination</keyword>
<comment type="caution">
    <text evidence="3">The sequence shown here is derived from an EMBL/GenBank/DDBJ whole genome shotgun (WGS) entry which is preliminary data.</text>
</comment>
<dbReference type="InterPro" id="IPR050090">
    <property type="entry name" value="Tyrosine_recombinase_XerCD"/>
</dbReference>
<evidence type="ECO:0000313" key="4">
    <source>
        <dbReference type="Proteomes" id="UP001257234"/>
    </source>
</evidence>
<sequence length="177" mass="20821">MQGSTYIDFDKANSKGLKLIRSSENASFGLLIIVGINLGLRISDLLKLTYKHLRSDELEIIEQKTKKRRKLIINDNIKNALKYFEEYNDEFYAFRSQKNTVYSIQHVNRLMKKHFKGSNISSHSLRKTFGRRVWNNNNQSEKALMYLSELFGHHSISTTRKYLGIRQEELNNIYINL</sequence>
<protein>
    <submittedName>
        <fullName evidence="3">Tyrosine-type recombinase/integrase</fullName>
    </submittedName>
</protein>
<dbReference type="Pfam" id="PF00589">
    <property type="entry name" value="Phage_integrase"/>
    <property type="match status" value="1"/>
</dbReference>
<accession>A0ABU1EQY0</accession>
<name>A0ABU1EQY0_9FLAO</name>
<reference evidence="4" key="1">
    <citation type="submission" date="2023-07" db="EMBL/GenBank/DDBJ databases">
        <title>Christiangramia sp. SM2212., a novel bacterium of the family Flavobacteriaceae isolated from the sea sediment.</title>
        <authorList>
            <person name="Wang J."/>
            <person name="Zhang X."/>
        </authorList>
    </citation>
    <scope>NUCLEOTIDE SEQUENCE [LARGE SCALE GENOMIC DNA]</scope>
    <source>
        <strain evidence="4">SM2212</strain>
    </source>
</reference>
<dbReference type="PROSITE" id="PS51898">
    <property type="entry name" value="TYR_RECOMBINASE"/>
    <property type="match status" value="1"/>
</dbReference>
<gene>
    <name evidence="3" type="ORF">RE431_09125</name>
</gene>
<feature type="domain" description="Tyr recombinase" evidence="2">
    <location>
        <begin position="2"/>
        <end position="175"/>
    </location>
</feature>
<dbReference type="InterPro" id="IPR011010">
    <property type="entry name" value="DNA_brk_join_enz"/>
</dbReference>
<evidence type="ECO:0000313" key="3">
    <source>
        <dbReference type="EMBL" id="MDR5590802.1"/>
    </source>
</evidence>
<proteinExistence type="predicted"/>
<keyword evidence="4" id="KW-1185">Reference proteome</keyword>
<dbReference type="RefSeq" id="WP_309561674.1">
    <property type="nucleotide sequence ID" value="NZ_JAVJIU010000003.1"/>
</dbReference>
<dbReference type="InterPro" id="IPR013762">
    <property type="entry name" value="Integrase-like_cat_sf"/>
</dbReference>
<dbReference type="InterPro" id="IPR002104">
    <property type="entry name" value="Integrase_catalytic"/>
</dbReference>
<dbReference type="PANTHER" id="PTHR30349">
    <property type="entry name" value="PHAGE INTEGRASE-RELATED"/>
    <property type="match status" value="1"/>
</dbReference>
<organism evidence="3 4">
    <name type="scientific">Christiangramia sediminicola</name>
    <dbReference type="NCBI Taxonomy" id="3073267"/>
    <lineage>
        <taxon>Bacteria</taxon>
        <taxon>Pseudomonadati</taxon>
        <taxon>Bacteroidota</taxon>
        <taxon>Flavobacteriia</taxon>
        <taxon>Flavobacteriales</taxon>
        <taxon>Flavobacteriaceae</taxon>
        <taxon>Christiangramia</taxon>
    </lineage>
</organism>
<dbReference type="Proteomes" id="UP001257234">
    <property type="component" value="Unassembled WGS sequence"/>
</dbReference>
<evidence type="ECO:0000256" key="1">
    <source>
        <dbReference type="ARBA" id="ARBA00023172"/>
    </source>
</evidence>
<dbReference type="PANTHER" id="PTHR30349:SF82">
    <property type="entry name" value="INTEGRASE_RECOMBINASE YOEC-RELATED"/>
    <property type="match status" value="1"/>
</dbReference>
<dbReference type="Gene3D" id="1.10.443.10">
    <property type="entry name" value="Intergrase catalytic core"/>
    <property type="match status" value="1"/>
</dbReference>
<dbReference type="EMBL" id="JAVJIU010000003">
    <property type="protein sequence ID" value="MDR5590802.1"/>
    <property type="molecule type" value="Genomic_DNA"/>
</dbReference>
<evidence type="ECO:0000259" key="2">
    <source>
        <dbReference type="PROSITE" id="PS51898"/>
    </source>
</evidence>